<dbReference type="KEGG" id="ehx:EMIHUDRAFT_117032"/>
<evidence type="ECO:0000256" key="1">
    <source>
        <dbReference type="SAM" id="MobiDB-lite"/>
    </source>
</evidence>
<dbReference type="PaxDb" id="2903-EOD21802"/>
<dbReference type="RefSeq" id="XP_005774231.1">
    <property type="nucleotide sequence ID" value="XM_005774174.1"/>
</dbReference>
<dbReference type="Proteomes" id="UP000013827">
    <property type="component" value="Unassembled WGS sequence"/>
</dbReference>
<accession>A0A0D3JE67</accession>
<feature type="region of interest" description="Disordered" evidence="1">
    <location>
        <begin position="349"/>
        <end position="401"/>
    </location>
</feature>
<keyword evidence="3" id="KW-1185">Reference proteome</keyword>
<dbReference type="HOGENOM" id="CLU_687798_0_0_1"/>
<feature type="region of interest" description="Disordered" evidence="1">
    <location>
        <begin position="165"/>
        <end position="196"/>
    </location>
</feature>
<feature type="compositionally biased region" description="Low complexity" evidence="1">
    <location>
        <begin position="138"/>
        <end position="148"/>
    </location>
</feature>
<evidence type="ECO:0000313" key="3">
    <source>
        <dbReference type="Proteomes" id="UP000013827"/>
    </source>
</evidence>
<evidence type="ECO:0008006" key="4">
    <source>
        <dbReference type="Google" id="ProtNLM"/>
    </source>
</evidence>
<sequence>MLRSPLSELVLTSAPLVPAPQPDAYWFSYLGPGERAVTGEWSAAEMAELQHLALEHTEKVASGAWGLFSMHVWGRTGAQCKAAYESLSSEHAGTPGAVRKRAAGRGSATGAAGAAATPREQGPRSLKTAQQGEKAARPKAAAAAAPPAGESPLVGSVLTFGDAGAAPAPAGGPEAGRSTAARSAPGAVSAQPPSRSPKLDALAMAALEACDEVASPQAPTPIATAAPLAAATPSSTDVLAAAAAAPSQAAVARLLAGMLATAPREEAPPPGALLDDSLPASLDASTGPVGVPRAAAADAAEGAPAVAPAPLPPPARRLTASEAIGTQAAALAELRIQRRLSACGIGSVRPRTPEGASPSCANDAMQEWEASGRHPAATASDAPPVFRVYAPPAGLPRRATD</sequence>
<reference evidence="3" key="1">
    <citation type="journal article" date="2013" name="Nature">
        <title>Pan genome of the phytoplankton Emiliania underpins its global distribution.</title>
        <authorList>
            <person name="Read B.A."/>
            <person name="Kegel J."/>
            <person name="Klute M.J."/>
            <person name="Kuo A."/>
            <person name="Lefebvre S.C."/>
            <person name="Maumus F."/>
            <person name="Mayer C."/>
            <person name="Miller J."/>
            <person name="Monier A."/>
            <person name="Salamov A."/>
            <person name="Young J."/>
            <person name="Aguilar M."/>
            <person name="Claverie J.M."/>
            <person name="Frickenhaus S."/>
            <person name="Gonzalez K."/>
            <person name="Herman E.K."/>
            <person name="Lin Y.C."/>
            <person name="Napier J."/>
            <person name="Ogata H."/>
            <person name="Sarno A.F."/>
            <person name="Shmutz J."/>
            <person name="Schroeder D."/>
            <person name="de Vargas C."/>
            <person name="Verret F."/>
            <person name="von Dassow P."/>
            <person name="Valentin K."/>
            <person name="Van de Peer Y."/>
            <person name="Wheeler G."/>
            <person name="Dacks J.B."/>
            <person name="Delwiche C.F."/>
            <person name="Dyhrman S.T."/>
            <person name="Glockner G."/>
            <person name="John U."/>
            <person name="Richards T."/>
            <person name="Worden A.Z."/>
            <person name="Zhang X."/>
            <person name="Grigoriev I.V."/>
            <person name="Allen A.E."/>
            <person name="Bidle K."/>
            <person name="Borodovsky M."/>
            <person name="Bowler C."/>
            <person name="Brownlee C."/>
            <person name="Cock J.M."/>
            <person name="Elias M."/>
            <person name="Gladyshev V.N."/>
            <person name="Groth M."/>
            <person name="Guda C."/>
            <person name="Hadaegh A."/>
            <person name="Iglesias-Rodriguez M.D."/>
            <person name="Jenkins J."/>
            <person name="Jones B.M."/>
            <person name="Lawson T."/>
            <person name="Leese F."/>
            <person name="Lindquist E."/>
            <person name="Lobanov A."/>
            <person name="Lomsadze A."/>
            <person name="Malik S.B."/>
            <person name="Marsh M.E."/>
            <person name="Mackinder L."/>
            <person name="Mock T."/>
            <person name="Mueller-Roeber B."/>
            <person name="Pagarete A."/>
            <person name="Parker M."/>
            <person name="Probert I."/>
            <person name="Quesneville H."/>
            <person name="Raines C."/>
            <person name="Rensing S.A."/>
            <person name="Riano-Pachon D.M."/>
            <person name="Richier S."/>
            <person name="Rokitta S."/>
            <person name="Shiraiwa Y."/>
            <person name="Soanes D.M."/>
            <person name="van der Giezen M."/>
            <person name="Wahlund T.M."/>
            <person name="Williams B."/>
            <person name="Wilson W."/>
            <person name="Wolfe G."/>
            <person name="Wurch L.L."/>
        </authorList>
    </citation>
    <scope>NUCLEOTIDE SEQUENCE</scope>
</reference>
<feature type="region of interest" description="Disordered" evidence="1">
    <location>
        <begin position="263"/>
        <end position="286"/>
    </location>
</feature>
<evidence type="ECO:0000313" key="2">
    <source>
        <dbReference type="EnsemblProtists" id="EOD21802"/>
    </source>
</evidence>
<dbReference type="GeneID" id="17267344"/>
<name>A0A0D3JE67_EMIH1</name>
<dbReference type="EnsemblProtists" id="EOD21802">
    <property type="protein sequence ID" value="EOD21802"/>
    <property type="gene ID" value="EMIHUDRAFT_117032"/>
</dbReference>
<feature type="compositionally biased region" description="Low complexity" evidence="1">
    <location>
        <begin position="104"/>
        <end position="117"/>
    </location>
</feature>
<feature type="compositionally biased region" description="Low complexity" evidence="1">
    <location>
        <begin position="272"/>
        <end position="286"/>
    </location>
</feature>
<organism evidence="2 3">
    <name type="scientific">Emiliania huxleyi (strain CCMP1516)</name>
    <dbReference type="NCBI Taxonomy" id="280463"/>
    <lineage>
        <taxon>Eukaryota</taxon>
        <taxon>Haptista</taxon>
        <taxon>Haptophyta</taxon>
        <taxon>Prymnesiophyceae</taxon>
        <taxon>Isochrysidales</taxon>
        <taxon>Noelaerhabdaceae</taxon>
        <taxon>Emiliania</taxon>
    </lineage>
</organism>
<proteinExistence type="predicted"/>
<feature type="compositionally biased region" description="Low complexity" evidence="1">
    <location>
        <begin position="165"/>
        <end position="176"/>
    </location>
</feature>
<dbReference type="AlphaFoldDB" id="A0A0D3JE67"/>
<protein>
    <recommendedName>
        <fullName evidence="4">Myb-like domain-containing protein</fullName>
    </recommendedName>
</protein>
<reference evidence="2" key="2">
    <citation type="submission" date="2024-10" db="UniProtKB">
        <authorList>
            <consortium name="EnsemblProtists"/>
        </authorList>
    </citation>
    <scope>IDENTIFICATION</scope>
</reference>
<feature type="region of interest" description="Disordered" evidence="1">
    <location>
        <begin position="89"/>
        <end position="148"/>
    </location>
</feature>